<dbReference type="PROSITE" id="PS00770">
    <property type="entry name" value="AA_TRANSFER_CLASS_4"/>
    <property type="match status" value="1"/>
</dbReference>
<evidence type="ECO:0000256" key="13">
    <source>
        <dbReference type="ARBA" id="ARBA00048798"/>
    </source>
</evidence>
<evidence type="ECO:0000256" key="1">
    <source>
        <dbReference type="ARBA" id="ARBA00001933"/>
    </source>
</evidence>
<keyword evidence="18" id="KW-0028">Amino-acid biosynthesis</keyword>
<dbReference type="InterPro" id="IPR005786">
    <property type="entry name" value="B_amino_transII"/>
</dbReference>
<dbReference type="NCBIfam" id="TIGR01123">
    <property type="entry name" value="ilvE_II"/>
    <property type="match status" value="1"/>
</dbReference>
<protein>
    <recommendedName>
        <fullName evidence="8 18">Branched-chain-amino-acid aminotransferase</fullName>
        <ecNumber evidence="7 18">2.6.1.42</ecNumber>
    </recommendedName>
</protein>
<comment type="catalytic activity">
    <reaction evidence="13 18">
        <text>L-isoleucine + 2-oxoglutarate = (S)-3-methyl-2-oxopentanoate + L-glutamate</text>
        <dbReference type="Rhea" id="RHEA:24801"/>
        <dbReference type="ChEBI" id="CHEBI:16810"/>
        <dbReference type="ChEBI" id="CHEBI:29985"/>
        <dbReference type="ChEBI" id="CHEBI:35146"/>
        <dbReference type="ChEBI" id="CHEBI:58045"/>
        <dbReference type="EC" id="2.6.1.42"/>
    </reaction>
</comment>
<comment type="function">
    <text evidence="2">Acts on leucine, isoleucine and valine.</text>
</comment>
<reference evidence="21 23" key="2">
    <citation type="submission" date="2023-10" db="EMBL/GenBank/DDBJ databases">
        <title>To unveil natural product biosynthetic capacity in Pseudoalteromonas.</title>
        <authorList>
            <person name="Wang J."/>
        </authorList>
    </citation>
    <scope>NUCLEOTIDE SEQUENCE [LARGE SCALE GENOMIC DNA]</scope>
    <source>
        <strain evidence="21 23">DSM 15914</strain>
    </source>
</reference>
<comment type="catalytic activity">
    <reaction evidence="14 18">
        <text>L-leucine + 2-oxoglutarate = 4-methyl-2-oxopentanoate + L-glutamate</text>
        <dbReference type="Rhea" id="RHEA:18321"/>
        <dbReference type="ChEBI" id="CHEBI:16810"/>
        <dbReference type="ChEBI" id="CHEBI:17865"/>
        <dbReference type="ChEBI" id="CHEBI:29985"/>
        <dbReference type="ChEBI" id="CHEBI:57427"/>
        <dbReference type="EC" id="2.6.1.42"/>
    </reaction>
</comment>
<evidence type="ECO:0000256" key="5">
    <source>
        <dbReference type="ARBA" id="ARBA00005072"/>
    </source>
</evidence>
<evidence type="ECO:0000256" key="4">
    <source>
        <dbReference type="ARBA" id="ARBA00004931"/>
    </source>
</evidence>
<reference evidence="20" key="1">
    <citation type="submission" date="2019-10" db="EMBL/GenBank/DDBJ databases">
        <authorList>
            <person name="Paulsen S."/>
        </authorList>
    </citation>
    <scope>NUCLEOTIDE SEQUENCE</scope>
    <source>
        <strain evidence="20">LMG 19692</strain>
    </source>
</reference>
<dbReference type="SUPFAM" id="SSF56752">
    <property type="entry name" value="D-aminoacid aminotransferase-like PLP-dependent enzymes"/>
    <property type="match status" value="1"/>
</dbReference>
<dbReference type="AlphaFoldDB" id="A0A8I2H178"/>
<evidence type="ECO:0000256" key="2">
    <source>
        <dbReference type="ARBA" id="ARBA00003109"/>
    </source>
</evidence>
<dbReference type="InterPro" id="IPR018300">
    <property type="entry name" value="Aminotrans_IV_CS"/>
</dbReference>
<comment type="cofactor">
    <cofactor evidence="1 17">
        <name>pyridoxal 5'-phosphate</name>
        <dbReference type="ChEBI" id="CHEBI:597326"/>
    </cofactor>
</comment>
<evidence type="ECO:0000256" key="16">
    <source>
        <dbReference type="RuleBase" id="RU004106"/>
    </source>
</evidence>
<dbReference type="EC" id="2.6.1.42" evidence="7 18"/>
<evidence type="ECO:0000256" key="14">
    <source>
        <dbReference type="ARBA" id="ARBA00049229"/>
    </source>
</evidence>
<dbReference type="NCBIfam" id="NF009897">
    <property type="entry name" value="PRK13357.1"/>
    <property type="match status" value="1"/>
</dbReference>
<dbReference type="InterPro" id="IPR036038">
    <property type="entry name" value="Aminotransferase-like"/>
</dbReference>
<comment type="catalytic activity">
    <reaction evidence="12 18">
        <text>L-valine + 2-oxoglutarate = 3-methyl-2-oxobutanoate + L-glutamate</text>
        <dbReference type="Rhea" id="RHEA:24813"/>
        <dbReference type="ChEBI" id="CHEBI:11851"/>
        <dbReference type="ChEBI" id="CHEBI:16810"/>
        <dbReference type="ChEBI" id="CHEBI:29985"/>
        <dbReference type="ChEBI" id="CHEBI:57762"/>
        <dbReference type="EC" id="2.6.1.42"/>
    </reaction>
</comment>
<dbReference type="GeneID" id="98335455"/>
<dbReference type="InterPro" id="IPR043132">
    <property type="entry name" value="BCAT-like_C"/>
</dbReference>
<dbReference type="GO" id="GO:0004084">
    <property type="term" value="F:branched-chain-amino-acid transaminase activity"/>
    <property type="evidence" value="ECO:0007669"/>
    <property type="project" value="UniProtKB-EC"/>
</dbReference>
<evidence type="ECO:0000256" key="7">
    <source>
        <dbReference type="ARBA" id="ARBA00013053"/>
    </source>
</evidence>
<dbReference type="PANTHER" id="PTHR42825">
    <property type="entry name" value="AMINO ACID AMINOTRANSFERASE"/>
    <property type="match status" value="1"/>
</dbReference>
<dbReference type="InterPro" id="IPR001544">
    <property type="entry name" value="Aminotrans_IV"/>
</dbReference>
<gene>
    <name evidence="20" type="ORF">F9Y85_09130</name>
    <name evidence="21" type="ORF">R5H13_07830</name>
</gene>
<dbReference type="RefSeq" id="WP_017219264.1">
    <property type="nucleotide sequence ID" value="NZ_CBCSDF010000001.1"/>
</dbReference>
<evidence type="ECO:0000313" key="23">
    <source>
        <dbReference type="Proteomes" id="UP001304419"/>
    </source>
</evidence>
<dbReference type="UniPathway" id="UPA00048">
    <property type="reaction ID" value="UER00073"/>
</dbReference>
<keyword evidence="18" id="KW-0100">Branched-chain amino acid biosynthesis</keyword>
<proteinExistence type="inferred from homology"/>
<comment type="pathway">
    <text evidence="5 19">Amino-acid biosynthesis; L-leucine biosynthesis; L-leucine from 3-methyl-2-oxobutanoate: step 4/4.</text>
</comment>
<dbReference type="InterPro" id="IPR033939">
    <property type="entry name" value="BCAT_family"/>
</dbReference>
<evidence type="ECO:0000256" key="18">
    <source>
        <dbReference type="RuleBase" id="RU004517"/>
    </source>
</evidence>
<keyword evidence="23" id="KW-1185">Reference proteome</keyword>
<evidence type="ECO:0000256" key="10">
    <source>
        <dbReference type="ARBA" id="ARBA00022679"/>
    </source>
</evidence>
<evidence type="ECO:0000256" key="11">
    <source>
        <dbReference type="ARBA" id="ARBA00022898"/>
    </source>
</evidence>
<evidence type="ECO:0000256" key="3">
    <source>
        <dbReference type="ARBA" id="ARBA00004824"/>
    </source>
</evidence>
<evidence type="ECO:0000256" key="9">
    <source>
        <dbReference type="ARBA" id="ARBA00022576"/>
    </source>
</evidence>
<comment type="pathway">
    <text evidence="3 19">Amino-acid biosynthesis; L-isoleucine biosynthesis; L-isoleucine from 2-oxobutanoate: step 4/4.</text>
</comment>
<name>A0A8I2H178_9GAMM</name>
<organism evidence="20 22">
    <name type="scientific">Pseudoalteromonas maricaloris</name>
    <dbReference type="NCBI Taxonomy" id="184924"/>
    <lineage>
        <taxon>Bacteria</taxon>
        <taxon>Pseudomonadati</taxon>
        <taxon>Pseudomonadota</taxon>
        <taxon>Gammaproteobacteria</taxon>
        <taxon>Alteromonadales</taxon>
        <taxon>Pseudoalteromonadaceae</taxon>
        <taxon>Pseudoalteromonas</taxon>
    </lineage>
</organism>
<evidence type="ECO:0000256" key="6">
    <source>
        <dbReference type="ARBA" id="ARBA00009320"/>
    </source>
</evidence>
<dbReference type="Gene3D" id="3.30.470.10">
    <property type="match status" value="1"/>
</dbReference>
<evidence type="ECO:0000313" key="22">
    <source>
        <dbReference type="Proteomes" id="UP000646877"/>
    </source>
</evidence>
<evidence type="ECO:0000256" key="15">
    <source>
        <dbReference type="PIRSR" id="PIRSR006468-1"/>
    </source>
</evidence>
<feature type="modified residue" description="N6-(pyridoxal phosphate)lysine" evidence="15">
    <location>
        <position position="180"/>
    </location>
</feature>
<dbReference type="EMBL" id="WEIA01000004">
    <property type="protein sequence ID" value="NLR21478.1"/>
    <property type="molecule type" value="Genomic_DNA"/>
</dbReference>
<dbReference type="PIRSF" id="PIRSF006468">
    <property type="entry name" value="BCAT1"/>
    <property type="match status" value="1"/>
</dbReference>
<keyword evidence="10 18" id="KW-0808">Transferase</keyword>
<dbReference type="UniPathway" id="UPA00047">
    <property type="reaction ID" value="UER00058"/>
</dbReference>
<dbReference type="GO" id="GO:0009099">
    <property type="term" value="P:L-valine biosynthetic process"/>
    <property type="evidence" value="ECO:0007669"/>
    <property type="project" value="UniProtKB-UniPathway"/>
</dbReference>
<evidence type="ECO:0000313" key="20">
    <source>
        <dbReference type="EMBL" id="NLR21478.1"/>
    </source>
</evidence>
<dbReference type="Pfam" id="PF01063">
    <property type="entry name" value="Aminotran_4"/>
    <property type="match status" value="1"/>
</dbReference>
<dbReference type="Proteomes" id="UP001304419">
    <property type="component" value="Chromosome 1"/>
</dbReference>
<evidence type="ECO:0000256" key="12">
    <source>
        <dbReference type="ARBA" id="ARBA00048212"/>
    </source>
</evidence>
<sequence>MKNTPSDFGLTMTPHMVTIDWHEANGWGDIHLQKYHDLSLAPHSQCFHYAQGVFEGLKAFRQANNDAALFRAYDHARRFQSSCERLAIPVLGEDVFVDALLTLLKADLQYLPDIREGTLYFRPFIIATEPSLGFYGRAKSFKFIVIACPMSNYFSSTNAINIMVESNYSRSAKGGTGAVKAIGNYAGTILSQQQAKEQNYHQVLWLDANHNKYIEELSSSNIFFVYKDKVITPRLSGSILPGITRDTTISLIQQNNFTVEESSIELQQLINDWYNGDLLEVFVTGTTAGITSVKKIDYLQHSLNFEQYLTAQTLAQKLSDIQISKTQNNQSWLTNLNCHKK</sequence>
<dbReference type="Proteomes" id="UP000646877">
    <property type="component" value="Unassembled WGS sequence"/>
</dbReference>
<dbReference type="PANTHER" id="PTHR42825:SF7">
    <property type="entry name" value="BRANCHED-CHAIN-AMINO-ACID AMINOTRANSFERASE"/>
    <property type="match status" value="1"/>
</dbReference>
<comment type="similarity">
    <text evidence="6 16">Belongs to the class-IV pyridoxal-phosphate-dependent aminotransferase family.</text>
</comment>
<keyword evidence="11 17" id="KW-0663">Pyridoxal phosphate</keyword>
<dbReference type="UniPathway" id="UPA00049">
    <property type="reaction ID" value="UER00062"/>
</dbReference>
<evidence type="ECO:0000313" key="21">
    <source>
        <dbReference type="EMBL" id="WOX30156.1"/>
    </source>
</evidence>
<evidence type="ECO:0000256" key="19">
    <source>
        <dbReference type="RuleBase" id="RU004519"/>
    </source>
</evidence>
<accession>A0A8I2H178</accession>
<dbReference type="InterPro" id="IPR043131">
    <property type="entry name" value="BCAT-like_N"/>
</dbReference>
<dbReference type="EMBL" id="CP137578">
    <property type="protein sequence ID" value="WOX30156.1"/>
    <property type="molecule type" value="Genomic_DNA"/>
</dbReference>
<evidence type="ECO:0000256" key="17">
    <source>
        <dbReference type="RuleBase" id="RU004516"/>
    </source>
</evidence>
<keyword evidence="9 18" id="KW-0032">Aminotransferase</keyword>
<dbReference type="GO" id="GO:0009097">
    <property type="term" value="P:isoleucine biosynthetic process"/>
    <property type="evidence" value="ECO:0007669"/>
    <property type="project" value="UniProtKB-UniPathway"/>
</dbReference>
<dbReference type="CDD" id="cd01557">
    <property type="entry name" value="BCAT_beta_family"/>
    <property type="match status" value="1"/>
</dbReference>
<comment type="pathway">
    <text evidence="4 19">Amino-acid biosynthesis; L-valine biosynthesis; L-valine from pyruvate: step 4/4.</text>
</comment>
<dbReference type="GO" id="GO:0009098">
    <property type="term" value="P:L-leucine biosynthetic process"/>
    <property type="evidence" value="ECO:0007669"/>
    <property type="project" value="UniProtKB-UniPathway"/>
</dbReference>
<dbReference type="Gene3D" id="3.20.10.10">
    <property type="entry name" value="D-amino Acid Aminotransferase, subunit A, domain 2"/>
    <property type="match status" value="1"/>
</dbReference>
<evidence type="ECO:0000256" key="8">
    <source>
        <dbReference type="ARBA" id="ARBA00018179"/>
    </source>
</evidence>